<name>A0A2P2P6T0_RHIMU</name>
<dbReference type="EMBL" id="GGEC01069971">
    <property type="protein sequence ID" value="MBX50455.1"/>
    <property type="molecule type" value="Transcribed_RNA"/>
</dbReference>
<protein>
    <submittedName>
        <fullName evidence="2">Uncharacterized protein</fullName>
    </submittedName>
</protein>
<organism evidence="2">
    <name type="scientific">Rhizophora mucronata</name>
    <name type="common">Asiatic mangrove</name>
    <dbReference type="NCBI Taxonomy" id="61149"/>
    <lineage>
        <taxon>Eukaryota</taxon>
        <taxon>Viridiplantae</taxon>
        <taxon>Streptophyta</taxon>
        <taxon>Embryophyta</taxon>
        <taxon>Tracheophyta</taxon>
        <taxon>Spermatophyta</taxon>
        <taxon>Magnoliopsida</taxon>
        <taxon>eudicotyledons</taxon>
        <taxon>Gunneridae</taxon>
        <taxon>Pentapetalae</taxon>
        <taxon>rosids</taxon>
        <taxon>fabids</taxon>
        <taxon>Malpighiales</taxon>
        <taxon>Rhizophoraceae</taxon>
        <taxon>Rhizophora</taxon>
    </lineage>
</organism>
<evidence type="ECO:0000256" key="1">
    <source>
        <dbReference type="SAM" id="MobiDB-lite"/>
    </source>
</evidence>
<accession>A0A2P2P6T0</accession>
<feature type="region of interest" description="Disordered" evidence="1">
    <location>
        <begin position="1"/>
        <end position="21"/>
    </location>
</feature>
<dbReference type="AlphaFoldDB" id="A0A2P2P6T0"/>
<evidence type="ECO:0000313" key="2">
    <source>
        <dbReference type="EMBL" id="MBX50455.1"/>
    </source>
</evidence>
<sequence length="21" mass="2298">MLQSRGISQPTKQKQTSPGPK</sequence>
<proteinExistence type="predicted"/>
<reference evidence="2" key="1">
    <citation type="submission" date="2018-02" db="EMBL/GenBank/DDBJ databases">
        <title>Rhizophora mucronata_Transcriptome.</title>
        <authorList>
            <person name="Meera S.P."/>
            <person name="Sreeshan A."/>
            <person name="Augustine A."/>
        </authorList>
    </citation>
    <scope>NUCLEOTIDE SEQUENCE</scope>
    <source>
        <tissue evidence="2">Leaf</tissue>
    </source>
</reference>